<organism evidence="1 2">
    <name type="scientific">Shewanella fodinae</name>
    <dbReference type="NCBI Taxonomy" id="552357"/>
    <lineage>
        <taxon>Bacteria</taxon>
        <taxon>Pseudomonadati</taxon>
        <taxon>Pseudomonadota</taxon>
        <taxon>Gammaproteobacteria</taxon>
        <taxon>Alteromonadales</taxon>
        <taxon>Shewanellaceae</taxon>
        <taxon>Shewanella</taxon>
    </lineage>
</organism>
<sequence>MAETSPEKFGQDFNSLLQFQIFLFTEKLFAKRNKDFKSLFKVH</sequence>
<reference evidence="1 2" key="1">
    <citation type="submission" date="2019-03" db="EMBL/GenBank/DDBJ databases">
        <title>Freshwater and sediment microbial communities from various areas in North America, analyzing microbe dynamics in response to fracking.</title>
        <authorList>
            <person name="Lamendella R."/>
        </authorList>
    </citation>
    <scope>NUCLEOTIDE SEQUENCE [LARGE SCALE GENOMIC DNA]</scope>
    <source>
        <strain evidence="1 2">74A</strain>
    </source>
</reference>
<name>A0A4R2F3T5_9GAMM</name>
<keyword evidence="2" id="KW-1185">Reference proteome</keyword>
<dbReference type="EMBL" id="SLWF01000035">
    <property type="protein sequence ID" value="TCN79363.1"/>
    <property type="molecule type" value="Genomic_DNA"/>
</dbReference>
<gene>
    <name evidence="1" type="ORF">EDC91_13536</name>
</gene>
<proteinExistence type="predicted"/>
<comment type="caution">
    <text evidence="1">The sequence shown here is derived from an EMBL/GenBank/DDBJ whole genome shotgun (WGS) entry which is preliminary data.</text>
</comment>
<accession>A0A4R2F3T5</accession>
<evidence type="ECO:0000313" key="2">
    <source>
        <dbReference type="Proteomes" id="UP000294832"/>
    </source>
</evidence>
<protein>
    <submittedName>
        <fullName evidence="1">Uncharacterized protein</fullName>
    </submittedName>
</protein>
<dbReference type="Proteomes" id="UP000294832">
    <property type="component" value="Unassembled WGS sequence"/>
</dbReference>
<dbReference type="AlphaFoldDB" id="A0A4R2F3T5"/>
<evidence type="ECO:0000313" key="1">
    <source>
        <dbReference type="EMBL" id="TCN79363.1"/>
    </source>
</evidence>